<keyword evidence="2" id="KW-1185">Reference proteome</keyword>
<dbReference type="Pfam" id="PF12070">
    <property type="entry name" value="SCAI"/>
    <property type="match status" value="1"/>
</dbReference>
<dbReference type="GO" id="GO:0006351">
    <property type="term" value="P:DNA-templated transcription"/>
    <property type="evidence" value="ECO:0007669"/>
    <property type="project" value="InterPro"/>
</dbReference>
<dbReference type="PANTHER" id="PTHR21243">
    <property type="entry name" value="PROTEIN SCAI"/>
    <property type="match status" value="1"/>
</dbReference>
<sequence length="615" mass="69485">MAQSNSSATMVPVTEQFWLLVDKADRRFSLVRDLPIFGRHRNDLEFHKAFKIYTQLWKMQQENRQRLVEAGMRRWEIGEIASRIAQLYYGQYQRTSDSACLAEAYVFYEAILDRDYFRETSSNSSGGGQDMVLANKQLRFLARFLTVCLVIGRREMVTRLTSQLKTLLDDCRKTFQEAEYKEWKHAMQEITKFLKADTPFMNKRPLRYNFAFDIPPDSLPPVQPAATTVTKRNRLLRDALLTSHYLHEIKFTELTLDTFRMLQCLEWDPCGSFAQQIGSHSNQAETGSHKTNLLQDLKDPSLPPNPHKTILYRPSAAHFLTVLATKCEELPADGILLIYLSAAGDAGGTSENYEKIAGSFRNLDISSSSDESRSKKEPRLWLGYRANEGSSYVYPSDLIPFTRRPLFLIIDSCDAHAFKSINGEEKGETAAMLLSPTLRSPVTPTTGGGVERTRQQNNGNQFTMFLTAPLQAFCFLIGKASYDIDTDKYMEAEKLLSLSLSELEATVITSAGLHAVWVEALGDPFLRRFLLRFIFCRAVLALFKPNSQNDDFSPTCIPSLPESINPGAQICHSAIRRLATFFGATDQFDLSDISVLPVQSGDSVGNIRKPDEEIS</sequence>
<comment type="caution">
    <text evidence="1">The sequence shown here is derived from an EMBL/GenBank/DDBJ whole genome shotgun (WGS) entry which is preliminary data.</text>
</comment>
<protein>
    <submittedName>
        <fullName evidence="1">Protein SCAI</fullName>
    </submittedName>
</protein>
<gene>
    <name evidence="1" type="ORF">FCM35_KLT03693</name>
</gene>
<dbReference type="EMBL" id="SWLB01000013">
    <property type="protein sequence ID" value="KAF3330339.1"/>
    <property type="molecule type" value="Genomic_DNA"/>
</dbReference>
<dbReference type="OrthoDB" id="525027at2759"/>
<name>A0A833QUW2_9POAL</name>
<accession>A0A833QUW2</accession>
<dbReference type="AlphaFoldDB" id="A0A833QUW2"/>
<dbReference type="InterPro" id="IPR022709">
    <property type="entry name" value="SCAI"/>
</dbReference>
<reference evidence="1" key="1">
    <citation type="submission" date="2020-01" db="EMBL/GenBank/DDBJ databases">
        <title>Genome sequence of Kobresia littledalei, the first chromosome-level genome in the family Cyperaceae.</title>
        <authorList>
            <person name="Qu G."/>
        </authorList>
    </citation>
    <scope>NUCLEOTIDE SEQUENCE</scope>
    <source>
        <strain evidence="1">C.B.Clarke</strain>
        <tissue evidence="1">Leaf</tissue>
    </source>
</reference>
<evidence type="ECO:0000313" key="2">
    <source>
        <dbReference type="Proteomes" id="UP000623129"/>
    </source>
</evidence>
<organism evidence="1 2">
    <name type="scientific">Carex littledalei</name>
    <dbReference type="NCBI Taxonomy" id="544730"/>
    <lineage>
        <taxon>Eukaryota</taxon>
        <taxon>Viridiplantae</taxon>
        <taxon>Streptophyta</taxon>
        <taxon>Embryophyta</taxon>
        <taxon>Tracheophyta</taxon>
        <taxon>Spermatophyta</taxon>
        <taxon>Magnoliopsida</taxon>
        <taxon>Liliopsida</taxon>
        <taxon>Poales</taxon>
        <taxon>Cyperaceae</taxon>
        <taxon>Cyperoideae</taxon>
        <taxon>Cariceae</taxon>
        <taxon>Carex</taxon>
        <taxon>Carex subgen. Euthyceras</taxon>
    </lineage>
</organism>
<evidence type="ECO:0000313" key="1">
    <source>
        <dbReference type="EMBL" id="KAF3330339.1"/>
    </source>
</evidence>
<dbReference type="Proteomes" id="UP000623129">
    <property type="component" value="Unassembled WGS sequence"/>
</dbReference>
<dbReference type="GO" id="GO:0003714">
    <property type="term" value="F:transcription corepressor activity"/>
    <property type="evidence" value="ECO:0007669"/>
    <property type="project" value="InterPro"/>
</dbReference>
<proteinExistence type="predicted"/>